<evidence type="ECO:0000313" key="2">
    <source>
        <dbReference type="EMBL" id="GAA2107359.1"/>
    </source>
</evidence>
<feature type="transmembrane region" description="Helical" evidence="1">
    <location>
        <begin position="38"/>
        <end position="58"/>
    </location>
</feature>
<accession>A0ABP5IVM4</accession>
<dbReference type="Gene3D" id="2.120.10.30">
    <property type="entry name" value="TolB, C-terminal domain"/>
    <property type="match status" value="1"/>
</dbReference>
<keyword evidence="3" id="KW-1185">Reference proteome</keyword>
<organism evidence="2 3">
    <name type="scientific">Nocardioides furvisabuli</name>
    <dbReference type="NCBI Taxonomy" id="375542"/>
    <lineage>
        <taxon>Bacteria</taxon>
        <taxon>Bacillati</taxon>
        <taxon>Actinomycetota</taxon>
        <taxon>Actinomycetes</taxon>
        <taxon>Propionibacteriales</taxon>
        <taxon>Nocardioidaceae</taxon>
        <taxon>Nocardioides</taxon>
    </lineage>
</organism>
<sequence length="444" mass="47076">MSDDLRTRMHHVADEITPLPVSDDLWRRGQAARHRAQALAVAAVLVVLASVGGGAALWSTSDREARTASGEVPGGGAIPSRIVDVPADLDVTTDLAVGRGSAAFISRDREPVVITAADGVAHRLELAGWASDADAPGTTRLNQALALSPDGARLAWQGADDESGRATINVLDLATGDASTYRPLPPDEGLRLREMSWSPDSSWLAWIADAPPTAWVGRLRPGPEPDSQAHRVRANVPDVAVDTLGTLVHGSAAGGLERIRSTGDTSPLTPGKDVDVTSLGAGRFSPDGRYLALRSSLDPVSYTFDTEDRKLLEHPFPDGTFEDGFVMPQGWLDDRLQLLLVQESSAPDRAELVVTTPRVGATSTWRRAVAVVDAGPAASLSLAVDLIPDLDGTSSQELTHDFDDPAEDPPTPLGIELSLFIGLSVAAAIALLLALRWLWRRVLS</sequence>
<keyword evidence="1" id="KW-0812">Transmembrane</keyword>
<dbReference type="SUPFAM" id="SSF82171">
    <property type="entry name" value="DPP6 N-terminal domain-like"/>
    <property type="match status" value="1"/>
</dbReference>
<reference evidence="3" key="1">
    <citation type="journal article" date="2019" name="Int. J. Syst. Evol. Microbiol.">
        <title>The Global Catalogue of Microorganisms (GCM) 10K type strain sequencing project: providing services to taxonomists for standard genome sequencing and annotation.</title>
        <authorList>
            <consortium name="The Broad Institute Genomics Platform"/>
            <consortium name="The Broad Institute Genome Sequencing Center for Infectious Disease"/>
            <person name="Wu L."/>
            <person name="Ma J."/>
        </authorList>
    </citation>
    <scope>NUCLEOTIDE SEQUENCE [LARGE SCALE GENOMIC DNA]</scope>
    <source>
        <strain evidence="3">JCM 13813</strain>
    </source>
</reference>
<dbReference type="EMBL" id="BAAAMQ010000010">
    <property type="protein sequence ID" value="GAA2107359.1"/>
    <property type="molecule type" value="Genomic_DNA"/>
</dbReference>
<evidence type="ECO:0000313" key="3">
    <source>
        <dbReference type="Proteomes" id="UP001501161"/>
    </source>
</evidence>
<evidence type="ECO:0008006" key="4">
    <source>
        <dbReference type="Google" id="ProtNLM"/>
    </source>
</evidence>
<keyword evidence="1" id="KW-1133">Transmembrane helix</keyword>
<proteinExistence type="predicted"/>
<dbReference type="RefSeq" id="WP_231248560.1">
    <property type="nucleotide sequence ID" value="NZ_BAAAMQ010000010.1"/>
</dbReference>
<dbReference type="Proteomes" id="UP001501161">
    <property type="component" value="Unassembled WGS sequence"/>
</dbReference>
<evidence type="ECO:0000256" key="1">
    <source>
        <dbReference type="SAM" id="Phobius"/>
    </source>
</evidence>
<feature type="transmembrane region" description="Helical" evidence="1">
    <location>
        <begin position="417"/>
        <end position="439"/>
    </location>
</feature>
<name>A0ABP5IVM4_9ACTN</name>
<protein>
    <recommendedName>
        <fullName evidence="4">WD40 repeat domain-containing protein</fullName>
    </recommendedName>
</protein>
<dbReference type="InterPro" id="IPR011042">
    <property type="entry name" value="6-blade_b-propeller_TolB-like"/>
</dbReference>
<comment type="caution">
    <text evidence="2">The sequence shown here is derived from an EMBL/GenBank/DDBJ whole genome shotgun (WGS) entry which is preliminary data.</text>
</comment>
<gene>
    <name evidence="2" type="ORF">GCM10009726_20850</name>
</gene>
<keyword evidence="1" id="KW-0472">Membrane</keyword>